<comment type="caution">
    <text evidence="1">The sequence shown here is derived from an EMBL/GenBank/DDBJ whole genome shotgun (WGS) entry which is preliminary data.</text>
</comment>
<dbReference type="Proteomes" id="UP000775877">
    <property type="component" value="Unassembled WGS sequence"/>
</dbReference>
<reference evidence="1" key="1">
    <citation type="submission" date="2020-04" db="EMBL/GenBank/DDBJ databases">
        <authorList>
            <person name="Zhang T."/>
        </authorList>
    </citation>
    <scope>NUCLEOTIDE SEQUENCE</scope>
    <source>
        <strain evidence="1">HKST-UBA13</strain>
    </source>
</reference>
<evidence type="ECO:0000313" key="2">
    <source>
        <dbReference type="Proteomes" id="UP000775877"/>
    </source>
</evidence>
<protein>
    <submittedName>
        <fullName evidence="1">Uncharacterized protein</fullName>
    </submittedName>
</protein>
<name>A0A955L2J1_9BACT</name>
<reference evidence="1" key="2">
    <citation type="journal article" date="2021" name="Microbiome">
        <title>Successional dynamics and alternative stable states in a saline activated sludge microbial community over 9 years.</title>
        <authorList>
            <person name="Wang Y."/>
            <person name="Ye J."/>
            <person name="Ju F."/>
            <person name="Liu L."/>
            <person name="Boyd J.A."/>
            <person name="Deng Y."/>
            <person name="Parks D.H."/>
            <person name="Jiang X."/>
            <person name="Yin X."/>
            <person name="Woodcroft B.J."/>
            <person name="Tyson G.W."/>
            <person name="Hugenholtz P."/>
            <person name="Polz M.F."/>
            <person name="Zhang T."/>
        </authorList>
    </citation>
    <scope>NUCLEOTIDE SEQUENCE</scope>
    <source>
        <strain evidence="1">HKST-UBA13</strain>
    </source>
</reference>
<organism evidence="1 2">
    <name type="scientific">Candidatus Dojkabacteria bacterium</name>
    <dbReference type="NCBI Taxonomy" id="2099670"/>
    <lineage>
        <taxon>Bacteria</taxon>
        <taxon>Candidatus Dojkabacteria</taxon>
    </lineage>
</organism>
<dbReference type="Gene3D" id="3.40.50.300">
    <property type="entry name" value="P-loop containing nucleotide triphosphate hydrolases"/>
    <property type="match status" value="1"/>
</dbReference>
<evidence type="ECO:0000313" key="1">
    <source>
        <dbReference type="EMBL" id="MCA9381696.1"/>
    </source>
</evidence>
<sequence>MDTLTNKIMDERVIIGLGHKGRHGKDTFGSFLHTAIPDSKIIHFADPLKDEVSQQTAQPLIFRRYYNGKIHYFFRDHVSTYVIKSSDAVPFIHNIFEKRQINEYGYMAEKDPEILQFWGTNFRRAQDPDYWVNKLIRIILNSPEKYIIIPDVRFYNEYNYIKEKHGIYIDVKRFNSDGTLYLDPNRDPNHQSEVELDDAEADFVIKADSGDMDTLEQSVELFMNKFNELF</sequence>
<accession>A0A955L2J1</accession>
<dbReference type="EMBL" id="JAGQLJ010000161">
    <property type="protein sequence ID" value="MCA9381696.1"/>
    <property type="molecule type" value="Genomic_DNA"/>
</dbReference>
<dbReference type="InterPro" id="IPR027417">
    <property type="entry name" value="P-loop_NTPase"/>
</dbReference>
<dbReference type="AlphaFoldDB" id="A0A955L2J1"/>
<proteinExistence type="predicted"/>
<gene>
    <name evidence="1" type="ORF">KC678_05500</name>
</gene>